<dbReference type="EC" id="1.8.4.12" evidence="6"/>
<feature type="domain" description="MsrB" evidence="7">
    <location>
        <begin position="105"/>
        <end position="225"/>
    </location>
</feature>
<dbReference type="AlphaFoldDB" id="A0A1Q1NIA7"/>
<evidence type="ECO:0000256" key="6">
    <source>
        <dbReference type="RuleBase" id="RU365044"/>
    </source>
</evidence>
<organism evidence="8">
    <name type="scientific">Euplotes nobilii</name>
    <name type="common">Ciliate</name>
    <dbReference type="NCBI Taxonomy" id="184062"/>
    <lineage>
        <taxon>Eukaryota</taxon>
        <taxon>Sar</taxon>
        <taxon>Alveolata</taxon>
        <taxon>Ciliophora</taxon>
        <taxon>Intramacronucleata</taxon>
        <taxon>Spirotrichea</taxon>
        <taxon>Hypotrichia</taxon>
        <taxon>Euplotida</taxon>
        <taxon>Euplotidae</taxon>
        <taxon>Euplotes</taxon>
    </lineage>
</organism>
<dbReference type="SUPFAM" id="SSF51316">
    <property type="entry name" value="Mss4-like"/>
    <property type="match status" value="1"/>
</dbReference>
<dbReference type="EMBL" id="KY311563">
    <property type="protein sequence ID" value="AQM55945.1"/>
    <property type="molecule type" value="Genomic_DNA"/>
</dbReference>
<sequence>MLSTIRRIRQKLSTTTITRSAAITHPKSHLKNLQNESEQPSASYKPYFMSSLSAMYQFNILAFFLLSISLSKQVTAAETSHDPRFHKWRSQSPASYIYLFAHESDADLQSRLTPLQYEVTQNHGTEPPFKNEYNGNKDKGDYKCVVCGALLFHSSHKYDSGSGWPSFYEADDEIKEVVDESHGMSRKEVQCNSCGAHLGHVFPDGPMPTGKRYCMNSASMLFVKDAEEA</sequence>
<evidence type="ECO:0000259" key="7">
    <source>
        <dbReference type="PROSITE" id="PS51790"/>
    </source>
</evidence>
<keyword evidence="2 6" id="KW-0479">Metal-binding</keyword>
<evidence type="ECO:0000256" key="3">
    <source>
        <dbReference type="ARBA" id="ARBA00022833"/>
    </source>
</evidence>
<dbReference type="PANTHER" id="PTHR10173:SF52">
    <property type="entry name" value="METHIONINE-R-SULFOXIDE REDUCTASE B1"/>
    <property type="match status" value="1"/>
</dbReference>
<dbReference type="PANTHER" id="PTHR10173">
    <property type="entry name" value="METHIONINE SULFOXIDE REDUCTASE"/>
    <property type="match status" value="1"/>
</dbReference>
<evidence type="ECO:0000256" key="4">
    <source>
        <dbReference type="ARBA" id="ARBA00023002"/>
    </source>
</evidence>
<dbReference type="GO" id="GO:0033743">
    <property type="term" value="F:peptide-methionine (R)-S-oxide reductase activity"/>
    <property type="evidence" value="ECO:0007669"/>
    <property type="project" value="UniProtKB-EC"/>
</dbReference>
<dbReference type="InterPro" id="IPR002579">
    <property type="entry name" value="Met_Sox_Rdtase_MsrB_dom"/>
</dbReference>
<comment type="similarity">
    <text evidence="1 6">Belongs to the MsrB Met sulfoxide reductase family.</text>
</comment>
<accession>A0A1Q1NIA7</accession>
<evidence type="ECO:0000256" key="1">
    <source>
        <dbReference type="ARBA" id="ARBA00007174"/>
    </source>
</evidence>
<reference evidence="8" key="1">
    <citation type="journal article" date="2017" name="Biology">
        <title>The Anti-Oxidant Defense System of the Marine Polar Ciliate Euplotes nobilii: Characterization of the MsrB Gene Family.</title>
        <authorList>
            <person name="Ricci F."/>
            <person name="Lauro F.M."/>
            <person name="Grzymski J.J."/>
            <person name="Read R."/>
            <person name="Bakiu R."/>
            <person name="Santovito G."/>
            <person name="Luporini P."/>
            <person name="Vallesi A."/>
        </authorList>
    </citation>
    <scope>NUCLEOTIDE SEQUENCE</scope>
</reference>
<evidence type="ECO:0000256" key="2">
    <source>
        <dbReference type="ARBA" id="ARBA00022723"/>
    </source>
</evidence>
<dbReference type="Gene3D" id="2.170.150.20">
    <property type="entry name" value="Peptide methionine sulfoxide reductase"/>
    <property type="match status" value="1"/>
</dbReference>
<keyword evidence="4 6" id="KW-0560">Oxidoreductase</keyword>
<dbReference type="InterPro" id="IPR028427">
    <property type="entry name" value="Met_Sox_Rdtase_MsrB"/>
</dbReference>
<dbReference type="Pfam" id="PF01641">
    <property type="entry name" value="SelR"/>
    <property type="match status" value="1"/>
</dbReference>
<dbReference type="FunFam" id="2.170.150.20:FF:000001">
    <property type="entry name" value="Peptide methionine sulfoxide reductase MsrB"/>
    <property type="match status" value="1"/>
</dbReference>
<comment type="catalytic activity">
    <reaction evidence="5 6">
        <text>L-methionyl-[protein] + [thioredoxin]-disulfide + H2O = L-methionyl-(R)-S-oxide-[protein] + [thioredoxin]-dithiol</text>
        <dbReference type="Rhea" id="RHEA:24164"/>
        <dbReference type="Rhea" id="RHEA-COMP:10698"/>
        <dbReference type="Rhea" id="RHEA-COMP:10700"/>
        <dbReference type="Rhea" id="RHEA-COMP:12313"/>
        <dbReference type="Rhea" id="RHEA-COMP:12314"/>
        <dbReference type="ChEBI" id="CHEBI:15377"/>
        <dbReference type="ChEBI" id="CHEBI:16044"/>
        <dbReference type="ChEBI" id="CHEBI:29950"/>
        <dbReference type="ChEBI" id="CHEBI:45764"/>
        <dbReference type="ChEBI" id="CHEBI:50058"/>
        <dbReference type="EC" id="1.8.4.12"/>
    </reaction>
</comment>
<evidence type="ECO:0000313" key="8">
    <source>
        <dbReference type="EMBL" id="AQM55945.1"/>
    </source>
</evidence>
<name>A0A1Q1NIA7_EUPNO</name>
<dbReference type="PROSITE" id="PS51790">
    <property type="entry name" value="MSRB"/>
    <property type="match status" value="1"/>
</dbReference>
<protein>
    <recommendedName>
        <fullName evidence="6">Peptide-methionine (R)-S-oxide reductase</fullName>
        <ecNumber evidence="6">1.8.4.12</ecNumber>
    </recommendedName>
</protein>
<proteinExistence type="inferred from homology"/>
<dbReference type="GO" id="GO:0046872">
    <property type="term" value="F:metal ion binding"/>
    <property type="evidence" value="ECO:0007669"/>
    <property type="project" value="UniProtKB-KW"/>
</dbReference>
<comment type="cofactor">
    <cofactor evidence="6">
        <name>Zn(2+)</name>
        <dbReference type="ChEBI" id="CHEBI:29105"/>
    </cofactor>
    <text evidence="6">Binds 1 zinc ion per subunit.</text>
</comment>
<dbReference type="GO" id="GO:0005737">
    <property type="term" value="C:cytoplasm"/>
    <property type="evidence" value="ECO:0007669"/>
    <property type="project" value="TreeGrafter"/>
</dbReference>
<dbReference type="InterPro" id="IPR011057">
    <property type="entry name" value="Mss4-like_sf"/>
</dbReference>
<dbReference type="NCBIfam" id="TIGR00357">
    <property type="entry name" value="peptide-methionine (R)-S-oxide reductase MsrB"/>
    <property type="match status" value="1"/>
</dbReference>
<gene>
    <name evidence="8" type="primary">msrB3</name>
</gene>
<dbReference type="GO" id="GO:0030091">
    <property type="term" value="P:protein repair"/>
    <property type="evidence" value="ECO:0007669"/>
    <property type="project" value="InterPro"/>
</dbReference>
<evidence type="ECO:0000256" key="5">
    <source>
        <dbReference type="ARBA" id="ARBA00048488"/>
    </source>
</evidence>
<dbReference type="GO" id="GO:0006979">
    <property type="term" value="P:response to oxidative stress"/>
    <property type="evidence" value="ECO:0007669"/>
    <property type="project" value="InterPro"/>
</dbReference>
<dbReference type="BRENDA" id="1.8.4.12">
    <property type="organism ID" value="15318"/>
</dbReference>
<keyword evidence="3 6" id="KW-0862">Zinc</keyword>